<keyword evidence="4" id="KW-1185">Reference proteome</keyword>
<organism evidence="3 4">
    <name type="scientific">Tilletiaria anomala (strain ATCC 24038 / CBS 436.72 / UBC 951)</name>
    <dbReference type="NCBI Taxonomy" id="1037660"/>
    <lineage>
        <taxon>Eukaryota</taxon>
        <taxon>Fungi</taxon>
        <taxon>Dikarya</taxon>
        <taxon>Basidiomycota</taxon>
        <taxon>Ustilaginomycotina</taxon>
        <taxon>Exobasidiomycetes</taxon>
        <taxon>Georgefischeriales</taxon>
        <taxon>Tilletiariaceae</taxon>
        <taxon>Tilletiaria</taxon>
    </lineage>
</organism>
<proteinExistence type="predicted"/>
<feature type="transmembrane region" description="Helical" evidence="2">
    <location>
        <begin position="97"/>
        <end position="117"/>
    </location>
</feature>
<feature type="transmembrane region" description="Helical" evidence="2">
    <location>
        <begin position="129"/>
        <end position="151"/>
    </location>
</feature>
<dbReference type="InParanoid" id="A0A066WAR6"/>
<dbReference type="HOGENOM" id="CLU_062280_0_0_1"/>
<evidence type="ECO:0008006" key="5">
    <source>
        <dbReference type="Google" id="ProtNLM"/>
    </source>
</evidence>
<sequence length="283" mass="31687">MPRLESTLGDSANPRSYLRDCRSLLSWNGSGVGRRKELLKSILLRSVRIKLSADEASILPLRLRPAFIVLNVLDLVLLGFLGFHPNARDYVAINDKILHFLCFFIATALFYCIFDVDDSARRYWFWRHASLYLTFVTCFVVGCIGSEIVQSLLPYKIFQWGDVIANLCGSALGLLVSYHAEARYRVRREIERLYQPLDAEDYGDEDEDDFGADLESGRASDPRGQPGDPALAPVSASESISKQQAANTASIETPPVPQPFSIAGEDEESEQAQEAWSEQRDTT</sequence>
<reference evidence="3 4" key="1">
    <citation type="submission" date="2014-05" db="EMBL/GenBank/DDBJ databases">
        <title>Draft genome sequence of a rare smut relative, Tilletiaria anomala UBC 951.</title>
        <authorList>
            <consortium name="DOE Joint Genome Institute"/>
            <person name="Toome M."/>
            <person name="Kuo A."/>
            <person name="Henrissat B."/>
            <person name="Lipzen A."/>
            <person name="Tritt A."/>
            <person name="Yoshinaga Y."/>
            <person name="Zane M."/>
            <person name="Barry K."/>
            <person name="Grigoriev I.V."/>
            <person name="Spatafora J.W."/>
            <person name="Aimea M.C."/>
        </authorList>
    </citation>
    <scope>NUCLEOTIDE SEQUENCE [LARGE SCALE GENOMIC DNA]</scope>
    <source>
        <strain evidence="3 4">UBC 951</strain>
    </source>
</reference>
<evidence type="ECO:0000256" key="1">
    <source>
        <dbReference type="SAM" id="MobiDB-lite"/>
    </source>
</evidence>
<keyword evidence="2" id="KW-0812">Transmembrane</keyword>
<evidence type="ECO:0000313" key="3">
    <source>
        <dbReference type="EMBL" id="KDN50816.1"/>
    </source>
</evidence>
<dbReference type="OMA" id="MFYMIWD"/>
<dbReference type="EMBL" id="JMSN01000018">
    <property type="protein sequence ID" value="KDN50816.1"/>
    <property type="molecule type" value="Genomic_DNA"/>
</dbReference>
<keyword evidence="2" id="KW-1133">Transmembrane helix</keyword>
<dbReference type="Proteomes" id="UP000027361">
    <property type="component" value="Unassembled WGS sequence"/>
</dbReference>
<keyword evidence="2" id="KW-0472">Membrane</keyword>
<dbReference type="RefSeq" id="XP_013244568.1">
    <property type="nucleotide sequence ID" value="XM_013389114.1"/>
</dbReference>
<name>A0A066WAR6_TILAU</name>
<feature type="transmembrane region" description="Helical" evidence="2">
    <location>
        <begin position="157"/>
        <end position="178"/>
    </location>
</feature>
<dbReference type="PANTHER" id="PTHR28008">
    <property type="entry name" value="DOMAIN PROTEIN, PUTATIVE (AFU_ORTHOLOGUE AFUA_3G10980)-RELATED"/>
    <property type="match status" value="1"/>
</dbReference>
<gene>
    <name evidence="3" type="ORF">K437DRAFT_254985</name>
</gene>
<dbReference type="GeneID" id="25264037"/>
<feature type="compositionally biased region" description="Acidic residues" evidence="1">
    <location>
        <begin position="198"/>
        <end position="212"/>
    </location>
</feature>
<protein>
    <recommendedName>
        <fullName evidence="5">VanZ-like domain-containing protein</fullName>
    </recommendedName>
</protein>
<accession>A0A066WAR6</accession>
<dbReference type="AlphaFoldDB" id="A0A066WAR6"/>
<comment type="caution">
    <text evidence="3">The sequence shown here is derived from an EMBL/GenBank/DDBJ whole genome shotgun (WGS) entry which is preliminary data.</text>
</comment>
<evidence type="ECO:0000313" key="4">
    <source>
        <dbReference type="Proteomes" id="UP000027361"/>
    </source>
</evidence>
<dbReference type="OrthoDB" id="63581at2759"/>
<feature type="compositionally biased region" description="Polar residues" evidence="1">
    <location>
        <begin position="236"/>
        <end position="251"/>
    </location>
</feature>
<dbReference type="PANTHER" id="PTHR28008:SF1">
    <property type="entry name" value="DOMAIN PROTEIN, PUTATIVE (AFU_ORTHOLOGUE AFUA_3G10980)-RELATED"/>
    <property type="match status" value="1"/>
</dbReference>
<feature type="transmembrane region" description="Helical" evidence="2">
    <location>
        <begin position="66"/>
        <end position="85"/>
    </location>
</feature>
<feature type="region of interest" description="Disordered" evidence="1">
    <location>
        <begin position="198"/>
        <end position="283"/>
    </location>
</feature>
<evidence type="ECO:0000256" key="2">
    <source>
        <dbReference type="SAM" id="Phobius"/>
    </source>
</evidence>